<evidence type="ECO:0000259" key="1">
    <source>
        <dbReference type="Pfam" id="PF03724"/>
    </source>
</evidence>
<protein>
    <submittedName>
        <fullName evidence="2">META domain-containing protein</fullName>
    </submittedName>
</protein>
<dbReference type="Proteomes" id="UP000536442">
    <property type="component" value="Unassembled WGS sequence"/>
</dbReference>
<dbReference type="Pfam" id="PF03724">
    <property type="entry name" value="META"/>
    <property type="match status" value="1"/>
</dbReference>
<keyword evidence="3" id="KW-1185">Reference proteome</keyword>
<dbReference type="PANTHER" id="PTHR35535:SF1">
    <property type="entry name" value="HEAT SHOCK PROTEIN HSLJ"/>
    <property type="match status" value="1"/>
</dbReference>
<feature type="domain" description="DUF306" evidence="1">
    <location>
        <begin position="34"/>
        <end position="135"/>
    </location>
</feature>
<name>A0A851HRM8_9GAMM</name>
<evidence type="ECO:0000313" key="3">
    <source>
        <dbReference type="Proteomes" id="UP000536442"/>
    </source>
</evidence>
<dbReference type="EMBL" id="JABEVQ010000001">
    <property type="protein sequence ID" value="NWN90066.1"/>
    <property type="molecule type" value="Genomic_DNA"/>
</dbReference>
<sequence length="147" mass="15786">MSNAKNILAMLMVTGSLWGCSLNQSKEAEEPQMNLAGSEWQVESIGGETVIPGSDVTIGFTDQGRVYGGASCNRYQGGWSTEDNHLEFSHMAATRMACAAELMDQEDRFLKLLGEAEVYELEADGKLILETASGQMIKATATAGSPE</sequence>
<proteinExistence type="predicted"/>
<dbReference type="InterPro" id="IPR053147">
    <property type="entry name" value="Hsp_HslJ-like"/>
</dbReference>
<dbReference type="AlphaFoldDB" id="A0A851HRM8"/>
<evidence type="ECO:0000313" key="2">
    <source>
        <dbReference type="EMBL" id="NWN90066.1"/>
    </source>
</evidence>
<dbReference type="InterPro" id="IPR005184">
    <property type="entry name" value="DUF306_Meta_HslJ"/>
</dbReference>
<dbReference type="Gene3D" id="2.40.128.270">
    <property type="match status" value="1"/>
</dbReference>
<organism evidence="2 3">
    <name type="scientific">Marinobacter adhaerens</name>
    <dbReference type="NCBI Taxonomy" id="1033846"/>
    <lineage>
        <taxon>Bacteria</taxon>
        <taxon>Pseudomonadati</taxon>
        <taxon>Pseudomonadota</taxon>
        <taxon>Gammaproteobacteria</taxon>
        <taxon>Pseudomonadales</taxon>
        <taxon>Marinobacteraceae</taxon>
        <taxon>Marinobacter</taxon>
    </lineage>
</organism>
<accession>A0A851HRM8</accession>
<comment type="caution">
    <text evidence="2">The sequence shown here is derived from an EMBL/GenBank/DDBJ whole genome shotgun (WGS) entry which is preliminary data.</text>
</comment>
<gene>
    <name evidence="2" type="ORF">HLV39_00970</name>
</gene>
<dbReference type="PANTHER" id="PTHR35535">
    <property type="entry name" value="HEAT SHOCK PROTEIN HSLJ"/>
    <property type="match status" value="1"/>
</dbReference>
<reference evidence="2 3" key="1">
    <citation type="submission" date="2020-03" db="EMBL/GenBank/DDBJ databases">
        <title>Metagenomic, metatranscriptomic, and metabolomic analyses revealed the key microbes and metabolic features during the fermentation of ganjang, Korean traditional soy sauce.</title>
        <authorList>
            <person name="Chun B.H."/>
            <person name="Jeon C.O."/>
        </authorList>
    </citation>
    <scope>NUCLEOTIDE SEQUENCE [LARGE SCALE GENOMIC DNA]</scope>
    <source>
        <strain evidence="2 3">KG14</strain>
    </source>
</reference>
<dbReference type="InterPro" id="IPR038670">
    <property type="entry name" value="HslJ-like_sf"/>
</dbReference>